<dbReference type="SUPFAM" id="SSF88723">
    <property type="entry name" value="PIN domain-like"/>
    <property type="match status" value="1"/>
</dbReference>
<evidence type="ECO:0000313" key="2">
    <source>
        <dbReference type="Proteomes" id="UP001341135"/>
    </source>
</evidence>
<keyword evidence="2" id="KW-1185">Reference proteome</keyword>
<proteinExistence type="predicted"/>
<dbReference type="InterPro" id="IPR029060">
    <property type="entry name" value="PIN-like_dom_sf"/>
</dbReference>
<protein>
    <recommendedName>
        <fullName evidence="3">PIN domain-containing protein</fullName>
    </recommendedName>
</protein>
<evidence type="ECO:0008006" key="3">
    <source>
        <dbReference type="Google" id="ProtNLM"/>
    </source>
</evidence>
<reference evidence="1 2" key="1">
    <citation type="submission" date="2023-09" db="EMBL/GenBank/DDBJ databases">
        <title>Pyrofollis japonicus gen. nov. sp. nov., a novel member of the family Pyrodictiaceae isolated from the Iheya North hydrothermal field.</title>
        <authorList>
            <person name="Miyazaki U."/>
            <person name="Sanari M."/>
            <person name="Tame A."/>
            <person name="Kitajima M."/>
            <person name="Okamoto A."/>
            <person name="Sawayama S."/>
            <person name="Miyazaki J."/>
            <person name="Takai K."/>
            <person name="Nakagawa S."/>
        </authorList>
    </citation>
    <scope>NUCLEOTIDE SEQUENCE [LARGE SCALE GENOMIC DNA]</scope>
    <source>
        <strain evidence="1 2">AV2</strain>
    </source>
</reference>
<name>A0ABM8IYV7_9CREN</name>
<evidence type="ECO:0000313" key="1">
    <source>
        <dbReference type="EMBL" id="BES81831.1"/>
    </source>
</evidence>
<dbReference type="EMBL" id="AP028907">
    <property type="protein sequence ID" value="BES81831.1"/>
    <property type="molecule type" value="Genomic_DNA"/>
</dbReference>
<accession>A0ABM8IYV7</accession>
<organism evidence="1 2">
    <name type="scientific">Pyrodictium abyssi</name>
    <dbReference type="NCBI Taxonomy" id="54256"/>
    <lineage>
        <taxon>Archaea</taxon>
        <taxon>Thermoproteota</taxon>
        <taxon>Thermoprotei</taxon>
        <taxon>Desulfurococcales</taxon>
        <taxon>Pyrodictiaceae</taxon>
        <taxon>Pyrodictium</taxon>
    </lineage>
</organism>
<dbReference type="Gene3D" id="3.40.50.1010">
    <property type="entry name" value="5'-nuclease"/>
    <property type="match status" value="1"/>
</dbReference>
<gene>
    <name evidence="1" type="ORF">PABY_13980</name>
</gene>
<sequence length="69" mass="7655">MIDIADDAILLDICFSTGARAADAYYIAAAKITSAVLVGNDRRQVASARRYGVNAYYLLEEHEELFKQL</sequence>
<dbReference type="Proteomes" id="UP001341135">
    <property type="component" value="Chromosome"/>
</dbReference>